<dbReference type="AlphaFoldDB" id="A0A9P4QQP9"/>
<dbReference type="PROSITE" id="PS00107">
    <property type="entry name" value="PROTEIN_KINASE_ATP"/>
    <property type="match status" value="1"/>
</dbReference>
<reference evidence="7" key="1">
    <citation type="journal article" date="2020" name="Stud. Mycol.">
        <title>101 Dothideomycetes genomes: a test case for predicting lifestyles and emergence of pathogens.</title>
        <authorList>
            <person name="Haridas S."/>
            <person name="Albert R."/>
            <person name="Binder M."/>
            <person name="Bloem J."/>
            <person name="Labutti K."/>
            <person name="Salamov A."/>
            <person name="Andreopoulos B."/>
            <person name="Baker S."/>
            <person name="Barry K."/>
            <person name="Bills G."/>
            <person name="Bluhm B."/>
            <person name="Cannon C."/>
            <person name="Castanera R."/>
            <person name="Culley D."/>
            <person name="Daum C."/>
            <person name="Ezra D."/>
            <person name="Gonzalez J."/>
            <person name="Henrissat B."/>
            <person name="Kuo A."/>
            <person name="Liang C."/>
            <person name="Lipzen A."/>
            <person name="Lutzoni F."/>
            <person name="Magnuson J."/>
            <person name="Mondo S."/>
            <person name="Nolan M."/>
            <person name="Ohm R."/>
            <person name="Pangilinan J."/>
            <person name="Park H.-J."/>
            <person name="Ramirez L."/>
            <person name="Alfaro M."/>
            <person name="Sun H."/>
            <person name="Tritt A."/>
            <person name="Yoshinaga Y."/>
            <person name="Zwiers L.-H."/>
            <person name="Turgeon B."/>
            <person name="Goodwin S."/>
            <person name="Spatafora J."/>
            <person name="Crous P."/>
            <person name="Grigoriev I."/>
        </authorList>
    </citation>
    <scope>NUCLEOTIDE SEQUENCE</scope>
    <source>
        <strain evidence="7">CBS 125425</strain>
    </source>
</reference>
<feature type="region of interest" description="Disordered" evidence="5">
    <location>
        <begin position="1"/>
        <end position="46"/>
    </location>
</feature>
<dbReference type="GO" id="GO:0004674">
    <property type="term" value="F:protein serine/threonine kinase activity"/>
    <property type="evidence" value="ECO:0007669"/>
    <property type="project" value="UniProtKB-KW"/>
</dbReference>
<dbReference type="SMART" id="SM00220">
    <property type="entry name" value="S_TKc"/>
    <property type="match status" value="1"/>
</dbReference>
<dbReference type="GO" id="GO:0007165">
    <property type="term" value="P:signal transduction"/>
    <property type="evidence" value="ECO:0007669"/>
    <property type="project" value="TreeGrafter"/>
</dbReference>
<dbReference type="InterPro" id="IPR052751">
    <property type="entry name" value="Plant_MAPKKK"/>
</dbReference>
<feature type="binding site" evidence="3">
    <location>
        <position position="126"/>
    </location>
    <ligand>
        <name>ATP</name>
        <dbReference type="ChEBI" id="CHEBI:30616"/>
    </ligand>
</feature>
<evidence type="ECO:0000256" key="3">
    <source>
        <dbReference type="PROSITE-ProRule" id="PRU10141"/>
    </source>
</evidence>
<dbReference type="Gene3D" id="1.10.510.10">
    <property type="entry name" value="Transferase(Phosphotransferase) domain 1"/>
    <property type="match status" value="1"/>
</dbReference>
<feature type="compositionally biased region" description="Low complexity" evidence="5">
    <location>
        <begin position="22"/>
        <end position="39"/>
    </location>
</feature>
<evidence type="ECO:0000256" key="4">
    <source>
        <dbReference type="RuleBase" id="RU000304"/>
    </source>
</evidence>
<proteinExistence type="inferred from homology"/>
<dbReference type="Pfam" id="PF00069">
    <property type="entry name" value="Pkinase"/>
    <property type="match status" value="1"/>
</dbReference>
<comment type="caution">
    <text evidence="7">The sequence shown here is derived from an EMBL/GenBank/DDBJ whole genome shotgun (WGS) entry which is preliminary data.</text>
</comment>
<keyword evidence="2 3" id="KW-0067">ATP-binding</keyword>
<dbReference type="SUPFAM" id="SSF56112">
    <property type="entry name" value="Protein kinase-like (PK-like)"/>
    <property type="match status" value="1"/>
</dbReference>
<dbReference type="GO" id="GO:0005524">
    <property type="term" value="F:ATP binding"/>
    <property type="evidence" value="ECO:0007669"/>
    <property type="project" value="UniProtKB-UniRule"/>
</dbReference>
<dbReference type="PANTHER" id="PTHR48011">
    <property type="entry name" value="CCR4-NOT TRANSCRIPTIONAL COMPLEX SUBUNIT CAF120-RELATED"/>
    <property type="match status" value="1"/>
</dbReference>
<evidence type="ECO:0000256" key="5">
    <source>
        <dbReference type="SAM" id="MobiDB-lite"/>
    </source>
</evidence>
<keyword evidence="1 3" id="KW-0547">Nucleotide-binding</keyword>
<dbReference type="InterPro" id="IPR000719">
    <property type="entry name" value="Prot_kinase_dom"/>
</dbReference>
<accession>A0A9P4QQP9</accession>
<keyword evidence="8" id="KW-1185">Reference proteome</keyword>
<protein>
    <submittedName>
        <fullName evidence="7">Kinase-like protein</fullName>
    </submittedName>
</protein>
<evidence type="ECO:0000256" key="1">
    <source>
        <dbReference type="ARBA" id="ARBA00022741"/>
    </source>
</evidence>
<keyword evidence="7" id="KW-0808">Transferase</keyword>
<dbReference type="InterPro" id="IPR008271">
    <property type="entry name" value="Ser/Thr_kinase_AS"/>
</dbReference>
<sequence length="399" mass="42122">MGSEIPRSTRDTDADTPPSTPTKPSHSKSSSASSGYSHSSLRREDSNVSITRLGLESLGLVPPVISSEQPAAPLPLIKEFPFHLVDYTLPADKKPLGSGLWSDVYLATPTPVAQAPSTTPSAYAIKHPASKAAPTILRTEARILTHLSRSSTAAPYIVPFHGLDPRTSALVLTAYPTTLESHITTTLNALSEPARAAALASLFPSLALSLLDGLAALHAAGCVHADIKPGNILVTPRPSSPNLLDSVVYADFSSSLLLNQQEPQDSSAAAAAPPQPPLGGGTWDFLDPVLVRSTRDAPTPGPAADVWALGVTLLWVVIGGSPFECAGGNVWRRREFVKMGDPVACVGYGDEGGRNLGRVRGLGWDALGWFGRALKKEEGGRVGLGEWREEVVKAMKDRD</sequence>
<comment type="similarity">
    <text evidence="4">Belongs to the protein kinase superfamily.</text>
</comment>
<dbReference type="PROSITE" id="PS50011">
    <property type="entry name" value="PROTEIN_KINASE_DOM"/>
    <property type="match status" value="1"/>
</dbReference>
<dbReference type="InterPro" id="IPR017441">
    <property type="entry name" value="Protein_kinase_ATP_BS"/>
</dbReference>
<name>A0A9P4QQP9_9PLEO</name>
<feature type="domain" description="Protein kinase" evidence="6">
    <location>
        <begin position="90"/>
        <end position="399"/>
    </location>
</feature>
<organism evidence="7 8">
    <name type="scientific">Polyplosphaeria fusca</name>
    <dbReference type="NCBI Taxonomy" id="682080"/>
    <lineage>
        <taxon>Eukaryota</taxon>
        <taxon>Fungi</taxon>
        <taxon>Dikarya</taxon>
        <taxon>Ascomycota</taxon>
        <taxon>Pezizomycotina</taxon>
        <taxon>Dothideomycetes</taxon>
        <taxon>Pleosporomycetidae</taxon>
        <taxon>Pleosporales</taxon>
        <taxon>Tetraplosphaeriaceae</taxon>
        <taxon>Polyplosphaeria</taxon>
    </lineage>
</organism>
<evidence type="ECO:0000313" key="7">
    <source>
        <dbReference type="EMBL" id="KAF2731987.1"/>
    </source>
</evidence>
<evidence type="ECO:0000256" key="2">
    <source>
        <dbReference type="ARBA" id="ARBA00022840"/>
    </source>
</evidence>
<evidence type="ECO:0000313" key="8">
    <source>
        <dbReference type="Proteomes" id="UP000799444"/>
    </source>
</evidence>
<dbReference type="InterPro" id="IPR011009">
    <property type="entry name" value="Kinase-like_dom_sf"/>
</dbReference>
<dbReference type="EMBL" id="ML996185">
    <property type="protein sequence ID" value="KAF2731987.1"/>
    <property type="molecule type" value="Genomic_DNA"/>
</dbReference>
<gene>
    <name evidence="7" type="ORF">EJ04DRAFT_441868</name>
</gene>
<dbReference type="PROSITE" id="PS00108">
    <property type="entry name" value="PROTEIN_KINASE_ST"/>
    <property type="match status" value="1"/>
</dbReference>
<dbReference type="OrthoDB" id="1668230at2759"/>
<dbReference type="Proteomes" id="UP000799444">
    <property type="component" value="Unassembled WGS sequence"/>
</dbReference>
<evidence type="ECO:0000259" key="6">
    <source>
        <dbReference type="PROSITE" id="PS50011"/>
    </source>
</evidence>
<keyword evidence="7" id="KW-0418">Kinase</keyword>
<dbReference type="PANTHER" id="PTHR48011:SF4">
    <property type="entry name" value="MITOGEN-ACTIVATED PROTEIN KINASE KINASE KINASE 19"/>
    <property type="match status" value="1"/>
</dbReference>
<keyword evidence="4" id="KW-0723">Serine/threonine-protein kinase</keyword>